<dbReference type="InParanoid" id="A0A6I8NI53"/>
<keyword evidence="4" id="KW-1015">Disulfide bond</keyword>
<dbReference type="AlphaFoldDB" id="A0A6I8NI53"/>
<dbReference type="Ensembl" id="ENSOANT00000069395.1">
    <property type="protein sequence ID" value="ENSOANP00000040775.1"/>
    <property type="gene ID" value="ENSOANG00000039913.1"/>
</dbReference>
<evidence type="ECO:0000256" key="5">
    <source>
        <dbReference type="SAM" id="MobiDB-lite"/>
    </source>
</evidence>
<dbReference type="InterPro" id="IPR050392">
    <property type="entry name" value="Collagen/C1q_domain"/>
</dbReference>
<dbReference type="PROSITE" id="PS51041">
    <property type="entry name" value="EMI"/>
    <property type="match status" value="1"/>
</dbReference>
<keyword evidence="2" id="KW-0964">Secreted</keyword>
<dbReference type="PANTHER" id="PTHR15427">
    <property type="entry name" value="EMILIN ELASTIN MICROFIBRIL INTERFACE-LOCATED PROTEIN ELASTIN MICROFIBRIL INTERFACER"/>
    <property type="match status" value="1"/>
</dbReference>
<evidence type="ECO:0000313" key="8">
    <source>
        <dbReference type="Proteomes" id="UP000002279"/>
    </source>
</evidence>
<reference evidence="7 8" key="1">
    <citation type="journal article" date="2008" name="Nature">
        <title>Genome analysis of the platypus reveals unique signatures of evolution.</title>
        <authorList>
            <person name="Warren W.C."/>
            <person name="Hillier L.W."/>
            <person name="Marshall Graves J.A."/>
            <person name="Birney E."/>
            <person name="Ponting C.P."/>
            <person name="Grutzner F."/>
            <person name="Belov K."/>
            <person name="Miller W."/>
            <person name="Clarke L."/>
            <person name="Chinwalla A.T."/>
            <person name="Yang S.P."/>
            <person name="Heger A."/>
            <person name="Locke D.P."/>
            <person name="Miethke P."/>
            <person name="Waters P.D."/>
            <person name="Veyrunes F."/>
            <person name="Fulton L."/>
            <person name="Fulton B."/>
            <person name="Graves T."/>
            <person name="Wallis J."/>
            <person name="Puente X.S."/>
            <person name="Lopez-Otin C."/>
            <person name="Ordonez G.R."/>
            <person name="Eichler E.E."/>
            <person name="Chen L."/>
            <person name="Cheng Z."/>
            <person name="Deakin J.E."/>
            <person name="Alsop A."/>
            <person name="Thompson K."/>
            <person name="Kirby P."/>
            <person name="Papenfuss A.T."/>
            <person name="Wakefield M.J."/>
            <person name="Olender T."/>
            <person name="Lancet D."/>
            <person name="Huttley G.A."/>
            <person name="Smit A.F."/>
            <person name="Pask A."/>
            <person name="Temple-Smith P."/>
            <person name="Batzer M.A."/>
            <person name="Walker J.A."/>
            <person name="Konkel M.K."/>
            <person name="Harris R.S."/>
            <person name="Whittington C.M."/>
            <person name="Wong E.S."/>
            <person name="Gemmell N.J."/>
            <person name="Buschiazzo E."/>
            <person name="Vargas Jentzsch I.M."/>
            <person name="Merkel A."/>
            <person name="Schmitz J."/>
            <person name="Zemann A."/>
            <person name="Churakov G."/>
            <person name="Kriegs J.O."/>
            <person name="Brosius J."/>
            <person name="Murchison E.P."/>
            <person name="Sachidanandam R."/>
            <person name="Smith C."/>
            <person name="Hannon G.J."/>
            <person name="Tsend-Ayush E."/>
            <person name="McMillan D."/>
            <person name="Attenborough R."/>
            <person name="Rens W."/>
            <person name="Ferguson-Smith M."/>
            <person name="Lefevre C.M."/>
            <person name="Sharp J.A."/>
            <person name="Nicholas K.R."/>
            <person name="Ray D.A."/>
            <person name="Kube M."/>
            <person name="Reinhardt R."/>
            <person name="Pringle T.H."/>
            <person name="Taylor J."/>
            <person name="Jones R.C."/>
            <person name="Nixon B."/>
            <person name="Dacheux J.L."/>
            <person name="Niwa H."/>
            <person name="Sekita Y."/>
            <person name="Huang X."/>
            <person name="Stark A."/>
            <person name="Kheradpour P."/>
            <person name="Kellis M."/>
            <person name="Flicek P."/>
            <person name="Chen Y."/>
            <person name="Webber C."/>
            <person name="Hardison R."/>
            <person name="Nelson J."/>
            <person name="Hallsworth-Pepin K."/>
            <person name="Delehaunty K."/>
            <person name="Markovic C."/>
            <person name="Minx P."/>
            <person name="Feng Y."/>
            <person name="Kremitzki C."/>
            <person name="Mitreva M."/>
            <person name="Glasscock J."/>
            <person name="Wylie T."/>
            <person name="Wohldmann P."/>
            <person name="Thiru P."/>
            <person name="Nhan M.N."/>
            <person name="Pohl C.S."/>
            <person name="Smith S.M."/>
            <person name="Hou S."/>
            <person name="Nefedov M."/>
            <person name="de Jong P.J."/>
            <person name="Renfree M.B."/>
            <person name="Mardis E.R."/>
            <person name="Wilson R.K."/>
        </authorList>
    </citation>
    <scope>NUCLEOTIDE SEQUENCE [LARGE SCALE GENOMIC DNA]</scope>
    <source>
        <strain evidence="7 8">Glennie</strain>
    </source>
</reference>
<evidence type="ECO:0000256" key="1">
    <source>
        <dbReference type="ARBA" id="ARBA00004613"/>
    </source>
</evidence>
<keyword evidence="3" id="KW-0732">Signal</keyword>
<evidence type="ECO:0000313" key="7">
    <source>
        <dbReference type="Ensembl" id="ENSOANP00000040775.1"/>
    </source>
</evidence>
<protein>
    <recommendedName>
        <fullName evidence="6">EMI domain-containing protein</fullName>
    </recommendedName>
</protein>
<evidence type="ECO:0000256" key="2">
    <source>
        <dbReference type="ARBA" id="ARBA00022525"/>
    </source>
</evidence>
<feature type="region of interest" description="Disordered" evidence="5">
    <location>
        <begin position="110"/>
        <end position="255"/>
    </location>
</feature>
<evidence type="ECO:0000259" key="6">
    <source>
        <dbReference type="PROSITE" id="PS51041"/>
    </source>
</evidence>
<dbReference type="Bgee" id="ENSOANG00000039913">
    <property type="expression patterns" value="Expressed in fibroblast and 6 other cell types or tissues"/>
</dbReference>
<keyword evidence="8" id="KW-1185">Reference proteome</keyword>
<dbReference type="GeneTree" id="ENSGT00940000161716"/>
<reference evidence="7" key="3">
    <citation type="submission" date="2025-09" db="UniProtKB">
        <authorList>
            <consortium name="Ensembl"/>
        </authorList>
    </citation>
    <scope>IDENTIFICATION</scope>
    <source>
        <strain evidence="7">Glennie</strain>
    </source>
</reference>
<dbReference type="Proteomes" id="UP000002279">
    <property type="component" value="Chromosome 17"/>
</dbReference>
<comment type="subcellular location">
    <subcellularLocation>
        <location evidence="1">Secreted</location>
    </subcellularLocation>
</comment>
<dbReference type="PANTHER" id="PTHR15427:SF19">
    <property type="entry name" value="COLLAGEN ALPHA-1(XXVI) CHAIN"/>
    <property type="match status" value="1"/>
</dbReference>
<feature type="domain" description="EMI" evidence="6">
    <location>
        <begin position="9"/>
        <end position="83"/>
    </location>
</feature>
<accession>A0A6I8NI53</accession>
<dbReference type="Pfam" id="PF07546">
    <property type="entry name" value="EMI"/>
    <property type="match status" value="1"/>
</dbReference>
<evidence type="ECO:0000256" key="3">
    <source>
        <dbReference type="ARBA" id="ARBA00022729"/>
    </source>
</evidence>
<dbReference type="InterPro" id="IPR011489">
    <property type="entry name" value="EMI_domain"/>
</dbReference>
<feature type="compositionally biased region" description="Polar residues" evidence="5">
    <location>
        <begin position="209"/>
        <end position="222"/>
    </location>
</feature>
<organism evidence="7 8">
    <name type="scientific">Ornithorhynchus anatinus</name>
    <name type="common">Duckbill platypus</name>
    <dbReference type="NCBI Taxonomy" id="9258"/>
    <lineage>
        <taxon>Eukaryota</taxon>
        <taxon>Metazoa</taxon>
        <taxon>Chordata</taxon>
        <taxon>Craniata</taxon>
        <taxon>Vertebrata</taxon>
        <taxon>Euteleostomi</taxon>
        <taxon>Mammalia</taxon>
        <taxon>Monotremata</taxon>
        <taxon>Ornithorhynchidae</taxon>
        <taxon>Ornithorhynchus</taxon>
    </lineage>
</organism>
<reference evidence="7" key="2">
    <citation type="submission" date="2025-08" db="UniProtKB">
        <authorList>
            <consortium name="Ensembl"/>
        </authorList>
    </citation>
    <scope>IDENTIFICATION</scope>
    <source>
        <strain evidence="7">Glennie</strain>
    </source>
</reference>
<sequence length="255" mass="27270">MMNYCDYTHRRWCHFPVTRTVSCPVQNGSETVYQRVYQSCRWPGSCANLVRTLIRPTYRVSYRTVTALEWRCCPGFAGSSCEEECMNCTHLSSMSERLATLEGKILLLEETERTPTPENGLPLPRATAPRNEGFPPDAIPLSDPRAAGRKAGAPAGEGDGGGERSPLPQRPVVGGGVGSQMNDPQRSRPGRMNLELQEGQSPASPPTPVGSQKPQRGCSFSLSRRTAGTGGTPGAPGAERRPGSGGGEGARRAAG</sequence>
<dbReference type="GO" id="GO:0005576">
    <property type="term" value="C:extracellular region"/>
    <property type="evidence" value="ECO:0007669"/>
    <property type="project" value="UniProtKB-SubCell"/>
</dbReference>
<proteinExistence type="predicted"/>
<name>A0A6I8NI53_ORNAN</name>
<evidence type="ECO:0000256" key="4">
    <source>
        <dbReference type="ARBA" id="ARBA00023157"/>
    </source>
</evidence>